<dbReference type="OrthoDB" id="1928390at2759"/>
<name>A0A8T3C619_DENNO</name>
<evidence type="ECO:0000313" key="9">
    <source>
        <dbReference type="EMBL" id="KAI0525031.1"/>
    </source>
</evidence>
<evidence type="ECO:0000256" key="4">
    <source>
        <dbReference type="ARBA" id="ARBA00023163"/>
    </source>
</evidence>
<keyword evidence="2 6" id="KW-0678">Repressor</keyword>
<dbReference type="PANTHER" id="PTHR33057">
    <property type="entry name" value="TRANSCRIPTION REPRESSOR OFP7-RELATED"/>
    <property type="match status" value="1"/>
</dbReference>
<feature type="domain" description="OVATE" evidence="8">
    <location>
        <begin position="210"/>
        <end position="269"/>
    </location>
</feature>
<feature type="compositionally biased region" description="Low complexity" evidence="7">
    <location>
        <begin position="101"/>
        <end position="115"/>
    </location>
</feature>
<evidence type="ECO:0000313" key="10">
    <source>
        <dbReference type="Proteomes" id="UP000829196"/>
    </source>
</evidence>
<evidence type="ECO:0000256" key="5">
    <source>
        <dbReference type="ARBA" id="ARBA00023242"/>
    </source>
</evidence>
<proteinExistence type="predicted"/>
<keyword evidence="4 6" id="KW-0804">Transcription</keyword>
<keyword evidence="5 6" id="KW-0539">Nucleus</keyword>
<comment type="function">
    <text evidence="6">Transcriptional repressor that regulates multiple aspects of plant growth and development.</text>
</comment>
<evidence type="ECO:0000256" key="7">
    <source>
        <dbReference type="SAM" id="MobiDB-lite"/>
    </source>
</evidence>
<evidence type="ECO:0000256" key="6">
    <source>
        <dbReference type="RuleBase" id="RU367028"/>
    </source>
</evidence>
<evidence type="ECO:0000256" key="1">
    <source>
        <dbReference type="ARBA" id="ARBA00004123"/>
    </source>
</evidence>
<feature type="compositionally biased region" description="Acidic residues" evidence="7">
    <location>
        <begin position="142"/>
        <end position="157"/>
    </location>
</feature>
<gene>
    <name evidence="9" type="ORF">KFK09_004421</name>
</gene>
<dbReference type="InterPro" id="IPR006458">
    <property type="entry name" value="Ovate_C"/>
</dbReference>
<accession>A0A8T3C619</accession>
<evidence type="ECO:0000259" key="8">
    <source>
        <dbReference type="PROSITE" id="PS51754"/>
    </source>
</evidence>
<dbReference type="GO" id="GO:0005634">
    <property type="term" value="C:nucleus"/>
    <property type="evidence" value="ECO:0007669"/>
    <property type="project" value="UniProtKB-SubCell"/>
</dbReference>
<dbReference type="Pfam" id="PF04844">
    <property type="entry name" value="Ovate"/>
    <property type="match status" value="1"/>
</dbReference>
<protein>
    <recommendedName>
        <fullName evidence="6">Transcription repressor</fullName>
    </recommendedName>
    <alternativeName>
        <fullName evidence="6">Ovate family protein</fullName>
    </alternativeName>
</protein>
<reference evidence="9" key="1">
    <citation type="journal article" date="2022" name="Front. Genet.">
        <title>Chromosome-Scale Assembly of the Dendrobium nobile Genome Provides Insights Into the Molecular Mechanism of the Biosynthesis of the Medicinal Active Ingredient of Dendrobium.</title>
        <authorList>
            <person name="Xu Q."/>
            <person name="Niu S.-C."/>
            <person name="Li K.-L."/>
            <person name="Zheng P.-J."/>
            <person name="Zhang X.-J."/>
            <person name="Jia Y."/>
            <person name="Liu Y."/>
            <person name="Niu Y.-X."/>
            <person name="Yu L.-H."/>
            <person name="Chen D.-F."/>
            <person name="Zhang G.-Q."/>
        </authorList>
    </citation>
    <scope>NUCLEOTIDE SEQUENCE</scope>
    <source>
        <tissue evidence="9">Leaf</tissue>
    </source>
</reference>
<feature type="region of interest" description="Disordered" evidence="7">
    <location>
        <begin position="101"/>
        <end position="163"/>
    </location>
</feature>
<feature type="compositionally biased region" description="Basic residues" evidence="7">
    <location>
        <begin position="116"/>
        <end position="131"/>
    </location>
</feature>
<sequence>MAGSVDFASSSFDESKSASRPSLLPSPSPRSHLRTAPVVSSNICCPRRRRPPVPPRPNLSASANADAAADDLSRARETPAYLWRKDEKWHPVTYDGFSASTAAAAAASASASASPHPRRHRRRTPKKKPPRNPKPPSRMFSSDEDDDDDDEDEEDELLVSSTADNSFEMTELRLRRAAMMEAAKSTDSRTSSPLRRLSPCLGGEGESLAVVKQSEDPRSDFRRSMAEMVVEKGIYEARDLEQLLHCFLSLNSQHHHQAIVDAFTDVWVALFPATPFNSSPGQGNLPPTSNEGE</sequence>
<comment type="caution">
    <text evidence="9">The sequence shown here is derived from an EMBL/GenBank/DDBJ whole genome shotgun (WGS) entry which is preliminary data.</text>
</comment>
<organism evidence="9 10">
    <name type="scientific">Dendrobium nobile</name>
    <name type="common">Orchid</name>
    <dbReference type="NCBI Taxonomy" id="94219"/>
    <lineage>
        <taxon>Eukaryota</taxon>
        <taxon>Viridiplantae</taxon>
        <taxon>Streptophyta</taxon>
        <taxon>Embryophyta</taxon>
        <taxon>Tracheophyta</taxon>
        <taxon>Spermatophyta</taxon>
        <taxon>Magnoliopsida</taxon>
        <taxon>Liliopsida</taxon>
        <taxon>Asparagales</taxon>
        <taxon>Orchidaceae</taxon>
        <taxon>Epidendroideae</taxon>
        <taxon>Malaxideae</taxon>
        <taxon>Dendrobiinae</taxon>
        <taxon>Dendrobium</taxon>
    </lineage>
</organism>
<dbReference type="InterPro" id="IPR038933">
    <property type="entry name" value="Ovate"/>
</dbReference>
<dbReference type="PANTHER" id="PTHR33057:SF224">
    <property type="entry name" value="TRANSCRIPTION REPRESSOR"/>
    <property type="match status" value="1"/>
</dbReference>
<dbReference type="AlphaFoldDB" id="A0A8T3C619"/>
<keyword evidence="3 6" id="KW-0805">Transcription regulation</keyword>
<feature type="compositionally biased region" description="Low complexity" evidence="7">
    <location>
        <begin position="58"/>
        <end position="67"/>
    </location>
</feature>
<dbReference type="Proteomes" id="UP000829196">
    <property type="component" value="Unassembled WGS sequence"/>
</dbReference>
<comment type="subcellular location">
    <subcellularLocation>
        <location evidence="1 6">Nucleus</location>
    </subcellularLocation>
</comment>
<feature type="region of interest" description="Disordered" evidence="7">
    <location>
        <begin position="1"/>
        <end position="73"/>
    </location>
</feature>
<feature type="compositionally biased region" description="Low complexity" evidence="7">
    <location>
        <begin position="1"/>
        <end position="25"/>
    </location>
</feature>
<dbReference type="GO" id="GO:0045892">
    <property type="term" value="P:negative regulation of DNA-templated transcription"/>
    <property type="evidence" value="ECO:0007669"/>
    <property type="project" value="UniProtKB-UniRule"/>
</dbReference>
<dbReference type="PROSITE" id="PS51754">
    <property type="entry name" value="OVATE"/>
    <property type="match status" value="1"/>
</dbReference>
<dbReference type="NCBIfam" id="TIGR01568">
    <property type="entry name" value="A_thal_3678"/>
    <property type="match status" value="1"/>
</dbReference>
<dbReference type="EMBL" id="JAGYWB010000004">
    <property type="protein sequence ID" value="KAI0525031.1"/>
    <property type="molecule type" value="Genomic_DNA"/>
</dbReference>
<evidence type="ECO:0000256" key="3">
    <source>
        <dbReference type="ARBA" id="ARBA00023015"/>
    </source>
</evidence>
<evidence type="ECO:0000256" key="2">
    <source>
        <dbReference type="ARBA" id="ARBA00022491"/>
    </source>
</evidence>
<keyword evidence="10" id="KW-1185">Reference proteome</keyword>